<dbReference type="InterPro" id="IPR014121">
    <property type="entry name" value="TraN_Ftype"/>
</dbReference>
<evidence type="ECO:0000313" key="2">
    <source>
        <dbReference type="Proteomes" id="UP001139408"/>
    </source>
</evidence>
<protein>
    <submittedName>
        <fullName evidence="1">Conjugal transfer protein TraN</fullName>
    </submittedName>
</protein>
<accession>A0A9X1ZA22</accession>
<dbReference type="Proteomes" id="UP001139408">
    <property type="component" value="Unassembled WGS sequence"/>
</dbReference>
<evidence type="ECO:0000313" key="1">
    <source>
        <dbReference type="EMBL" id="MCL1107752.1"/>
    </source>
</evidence>
<dbReference type="Pfam" id="PF06986">
    <property type="entry name" value="F_T4SS_TraN"/>
    <property type="match status" value="2"/>
</dbReference>
<reference evidence="1" key="1">
    <citation type="submission" date="2022-01" db="EMBL/GenBank/DDBJ databases">
        <title>Whole genome-based taxonomy of the Shewanellaceae.</title>
        <authorList>
            <person name="Martin-Rodriguez A.J."/>
        </authorList>
    </citation>
    <scope>NUCLEOTIDE SEQUENCE</scope>
    <source>
        <strain evidence="1">DSM 23803</strain>
    </source>
</reference>
<comment type="caution">
    <text evidence="1">The sequence shown here is derived from an EMBL/GenBank/DDBJ whole genome shotgun (WGS) entry which is preliminary data.</text>
</comment>
<sequence length="1137" mass="126477">MWQKLCVYFTSICMLGGSLHWAFFFTLTAQVVSFDVYALDELKEELDAKYQLDTPQNVDGTDLYQKILDNKDKGPEQNPTLEIDILNRSAGAGTSVDTSQYDDIDFHQEFEKYMDQGVTGTQPKAPTMTDGNIDVEYYEKAGVKLSRDDNDNLIYTTVPESERGAKITSIKSSEVFTNQQTRSDEEFNAPSNYGDEEAYIDDLKVQYEKASDGKTMNSEAYRAIMQSNVDNPAPKISHDAYFFAETNQAISDAQNGEGIWAQSCVDETVTETTQKQIPVWEQKICQRPNHQNFDFCEVTRELELNPEYEEGVTPRYIESYVQYPEGCADKVGWKPLCPEDTTCIYDADPDIDNETSLLSTKSMLATQSASAAKSMLTTQTLSATPTSASSSASNDASDSIEQRLIQVDRIQGESHTAHPSWRPGPGYVKEMEGIEWMAISCSEFNSSTSTCLMEKIPCEKQTGIGNAFEYSDNVTYVTETEEYFQKKSLESGELYGVEYVIEKDEVIYTLSECEFNNYAHGLFSYSCTATPRVSELCQSNVCPSIPACPTYIPEAEFTPFCSFSEWEIIEQGTNQYSQDLITRLPKMFETDPNPATLYGGDNEGEGQYHVATWKINAKNYSCDPLKGNDYCTQVLNPTTLEYEEQCYSYSEFKDLEGSCGQYESNDRCEKTGDSCGEGWYDEVNDICYMYTDTYQCDVSTPFETTKTTTSNVCAGMLPCMGNGCAYGEEETSDDFEKAVLMGSIAQTVDDDSTCASEDPDTCEIFPGESEYCSWEVSGLGNNCCEAPEGVNYLELAALGYKMMQTETFKNVSSTLSGGVTDQIGGLYTDFSSMLVDGWNSGATAVVDFTSSIMGDPDFMQGVSETVQLGGSTAEEAVSGIMHTMQQQVYSFLNNALPEELAGMLFQEATDKMVEDNLANVGDTVLSDGASQFMSIISFVGMLYTIYNMVKLLANLLTQCDDNESDVGVKLAQKQCFAVGKKYCAKKVLGVCYVRRQDWCCYSSMLSRIIADQGSKQLGKDMSSCPGFTIEEFGRIDFDQLDLSEWLSTMYEADILSTSGYDIDRLTGSGRMVGNLSCEGSDDPDCEDMERKNANERAVDQFDTDVSNTTNELKETFDPEQIDCSVYPRPLICEMKGN</sequence>
<dbReference type="RefSeq" id="WP_188927177.1">
    <property type="nucleotide sequence ID" value="NZ_BMQI01000088.1"/>
</dbReference>
<dbReference type="EMBL" id="JAKILJ010000087">
    <property type="protein sequence ID" value="MCL1107752.1"/>
    <property type="molecule type" value="Genomic_DNA"/>
</dbReference>
<keyword evidence="2" id="KW-1185">Reference proteome</keyword>
<gene>
    <name evidence="1" type="primary">traN</name>
    <name evidence="1" type="ORF">L2749_21370</name>
</gene>
<dbReference type="AlphaFoldDB" id="A0A9X1ZA22"/>
<organism evidence="1 2">
    <name type="scientific">Shewanella algicola</name>
    <dbReference type="NCBI Taxonomy" id="640633"/>
    <lineage>
        <taxon>Bacteria</taxon>
        <taxon>Pseudomonadati</taxon>
        <taxon>Pseudomonadota</taxon>
        <taxon>Gammaproteobacteria</taxon>
        <taxon>Alteromonadales</taxon>
        <taxon>Shewanellaceae</taxon>
        <taxon>Shewanella</taxon>
    </lineage>
</organism>
<name>A0A9X1ZA22_9GAMM</name>
<proteinExistence type="predicted"/>